<feature type="transmembrane region" description="Helical" evidence="14">
    <location>
        <begin position="768"/>
        <end position="787"/>
    </location>
</feature>
<feature type="region of interest" description="Disordered" evidence="13">
    <location>
        <begin position="178"/>
        <end position="213"/>
    </location>
</feature>
<feature type="transmembrane region" description="Helical" evidence="14">
    <location>
        <begin position="676"/>
        <end position="699"/>
    </location>
</feature>
<accession>A0A9C7URF3</accession>
<dbReference type="PANTHER" id="PTHR13145:SF0">
    <property type="entry name" value="E3 UBIQUITIN-PROTEIN LIGASE MARCHF6"/>
    <property type="match status" value="1"/>
</dbReference>
<feature type="domain" description="RING-CH-type" evidence="15">
    <location>
        <begin position="3"/>
        <end position="64"/>
    </location>
</feature>
<keyword evidence="7" id="KW-0479">Metal-binding</keyword>
<evidence type="ECO:0000256" key="11">
    <source>
        <dbReference type="ARBA" id="ARBA00022989"/>
    </source>
</evidence>
<evidence type="ECO:0000313" key="16">
    <source>
        <dbReference type="EMBL" id="GJQ12746.1"/>
    </source>
</evidence>
<evidence type="ECO:0000256" key="7">
    <source>
        <dbReference type="ARBA" id="ARBA00022723"/>
    </source>
</evidence>
<feature type="transmembrane region" description="Helical" evidence="14">
    <location>
        <begin position="509"/>
        <end position="526"/>
    </location>
</feature>
<comment type="caution">
    <text evidence="16">The sequence shown here is derived from an EMBL/GenBank/DDBJ whole genome shotgun (WGS) entry which is preliminary data.</text>
</comment>
<keyword evidence="17" id="KW-1185">Reference proteome</keyword>
<dbReference type="SMART" id="SM00744">
    <property type="entry name" value="RINGv"/>
    <property type="match status" value="1"/>
</dbReference>
<sequence length="851" mass="98718">MDIATEDEPECRICRGTNEPNRPLFHPCRCSGSIKYIHEDCLVQWLSEIRSERCELCGSTFRFIPVYKQDSPSHLSFFELLSGVLSFLLESGTLLGRLCVACLVWLCAVPLVSSMTFRVCLCRSFAELSTIVPWSLTGLGFEILKGYIICCSVLILFLATASFRSFLQDLERERREEERFRNQSSAHSAPNYGNNTIESRQGSRELEPDSPEGDRAERAIFPVLLDGEREEGNLGAILGITGPLHVLLDIAGSVLLSNAFIFFLFILAPSAVGRAVVLFVTSIWTSRKVHLFEFLGEDQTRLLYSFLMSKTGNVVLGYLVLTMVLGTLSLWVEFFKDHYSFQFQRIVNRYLLFVNDACLFVKVVTLLVIELGICPFFCGLLIERFSSSLFYSQLGSERLSFIVDPFFSSLLHWFLGVFFTFNTSMFIQTLRTIIRPELLFFFRNPDDPDFHPFRDLVELPVAVHSKQIILSLTLFIFIIFCSVFVPTWILQKVYPSLFPFRIEMRDTLTEGPICILLFRFLFPLISKEIRLRQTLKQLLVTYINVTSELLCIKELVVLDSIDGRTNLNAAREIRSRACSFSIFSLTIRGLLMLIGFWILFICMILIGFAPLYVGRHISFKIGFDHPNDIYHFVLGFLSLFCFYRCCYSLYDCILVNPSTSKTRLVLMQLRSFSSEWMKIFVWYMMFPTIVGVVIQNTFINPMQLFLNETPYYNLFRCCYTGLLMMKSFCKMRHLTHYLFERRGAMMEGVGAMEEHANTLLFSLNDRRILLPWMIHLSLVFSTVYLLVNVLLPRFISFPVVIQWLDRHIYLILFVHWASIYLSKLGYDAFENFYRRVFDSRYLIRRQLQNFS</sequence>
<evidence type="ECO:0000256" key="9">
    <source>
        <dbReference type="ARBA" id="ARBA00022786"/>
    </source>
</evidence>
<reference evidence="16" key="2">
    <citation type="submission" date="2022-01" db="EMBL/GenBank/DDBJ databases">
        <authorList>
            <person name="Hirooka S."/>
            <person name="Miyagishima S.Y."/>
        </authorList>
    </citation>
    <scope>NUCLEOTIDE SEQUENCE</scope>
    <source>
        <strain evidence="16">NBRC 102759</strain>
    </source>
</reference>
<feature type="transmembrane region" description="Helical" evidence="14">
    <location>
        <begin position="146"/>
        <end position="167"/>
    </location>
</feature>
<evidence type="ECO:0000256" key="2">
    <source>
        <dbReference type="ARBA" id="ARBA00004141"/>
    </source>
</evidence>
<dbReference type="GO" id="GO:0061630">
    <property type="term" value="F:ubiquitin protein ligase activity"/>
    <property type="evidence" value="ECO:0007669"/>
    <property type="project" value="UniProtKB-EC"/>
</dbReference>
<dbReference type="CDD" id="cd16702">
    <property type="entry name" value="RING_CH-C4HC3_MARCH6"/>
    <property type="match status" value="1"/>
</dbReference>
<keyword evidence="10" id="KW-0862">Zinc</keyword>
<keyword evidence="12 14" id="KW-0472">Membrane</keyword>
<dbReference type="GO" id="GO:0008270">
    <property type="term" value="F:zinc ion binding"/>
    <property type="evidence" value="ECO:0007669"/>
    <property type="project" value="UniProtKB-KW"/>
</dbReference>
<evidence type="ECO:0000313" key="17">
    <source>
        <dbReference type="Proteomes" id="UP001061958"/>
    </source>
</evidence>
<dbReference type="PROSITE" id="PS51292">
    <property type="entry name" value="ZF_RING_CH"/>
    <property type="match status" value="1"/>
</dbReference>
<evidence type="ECO:0000259" key="15">
    <source>
        <dbReference type="PROSITE" id="PS51292"/>
    </source>
</evidence>
<organism evidence="16 17">
    <name type="scientific">Galdieria partita</name>
    <dbReference type="NCBI Taxonomy" id="83374"/>
    <lineage>
        <taxon>Eukaryota</taxon>
        <taxon>Rhodophyta</taxon>
        <taxon>Bangiophyceae</taxon>
        <taxon>Galdieriales</taxon>
        <taxon>Galdieriaceae</taxon>
        <taxon>Galdieria</taxon>
    </lineage>
</organism>
<evidence type="ECO:0000256" key="4">
    <source>
        <dbReference type="ARBA" id="ARBA00012483"/>
    </source>
</evidence>
<dbReference type="PANTHER" id="PTHR13145">
    <property type="entry name" value="SSM4 PROTEIN"/>
    <property type="match status" value="1"/>
</dbReference>
<comment type="pathway">
    <text evidence="3">Protein modification; protein ubiquitination.</text>
</comment>
<proteinExistence type="predicted"/>
<keyword evidence="6 14" id="KW-0812">Transmembrane</keyword>
<dbReference type="GO" id="GO:0036503">
    <property type="term" value="P:ERAD pathway"/>
    <property type="evidence" value="ECO:0007669"/>
    <property type="project" value="TreeGrafter"/>
</dbReference>
<feature type="transmembrane region" description="Helical" evidence="14">
    <location>
        <begin position="468"/>
        <end position="489"/>
    </location>
</feature>
<feature type="transmembrane region" description="Helical" evidence="14">
    <location>
        <begin position="590"/>
        <end position="609"/>
    </location>
</feature>
<feature type="transmembrane region" description="Helical" evidence="14">
    <location>
        <begin position="260"/>
        <end position="284"/>
    </location>
</feature>
<comment type="subcellular location">
    <subcellularLocation>
        <location evidence="2">Membrane</location>
        <topology evidence="2">Multi-pass membrane protein</topology>
    </subcellularLocation>
</comment>
<comment type="catalytic activity">
    <reaction evidence="1">
        <text>S-ubiquitinyl-[E2 ubiquitin-conjugating enzyme]-L-cysteine + [acceptor protein]-L-lysine = [E2 ubiquitin-conjugating enzyme]-L-cysteine + N(6)-ubiquitinyl-[acceptor protein]-L-lysine.</text>
        <dbReference type="EC" id="2.3.2.27"/>
    </reaction>
</comment>
<gene>
    <name evidence="16" type="ORF">GpartN1_g4537.t1</name>
</gene>
<evidence type="ECO:0000256" key="1">
    <source>
        <dbReference type="ARBA" id="ARBA00000900"/>
    </source>
</evidence>
<reference evidence="16" key="1">
    <citation type="journal article" date="2022" name="Proc. Natl. Acad. Sci. U.S.A.">
        <title>Life cycle and functional genomics of the unicellular red alga Galdieria for elucidating algal and plant evolution and industrial use.</title>
        <authorList>
            <person name="Hirooka S."/>
            <person name="Itabashi T."/>
            <person name="Ichinose T.M."/>
            <person name="Onuma R."/>
            <person name="Fujiwara T."/>
            <person name="Yamashita S."/>
            <person name="Jong L.W."/>
            <person name="Tomita R."/>
            <person name="Iwane A.H."/>
            <person name="Miyagishima S.Y."/>
        </authorList>
    </citation>
    <scope>NUCLEOTIDE SEQUENCE</scope>
    <source>
        <strain evidence="16">NBRC 102759</strain>
    </source>
</reference>
<keyword evidence="5" id="KW-0808">Transferase</keyword>
<feature type="transmembrane region" description="Helical" evidence="14">
    <location>
        <begin position="629"/>
        <end position="655"/>
    </location>
</feature>
<evidence type="ECO:0000256" key="8">
    <source>
        <dbReference type="ARBA" id="ARBA00022771"/>
    </source>
</evidence>
<dbReference type="Pfam" id="PF12906">
    <property type="entry name" value="RINGv"/>
    <property type="match status" value="1"/>
</dbReference>
<name>A0A9C7URF3_9RHOD</name>
<keyword evidence="9" id="KW-0833">Ubl conjugation pathway</keyword>
<feature type="transmembrane region" description="Helical" evidence="14">
    <location>
        <begin position="402"/>
        <end position="421"/>
    </location>
</feature>
<feature type="transmembrane region" description="Helical" evidence="14">
    <location>
        <begin position="102"/>
        <end position="126"/>
    </location>
</feature>
<keyword evidence="11 14" id="KW-1133">Transmembrane helix</keyword>
<dbReference type="SUPFAM" id="SSF57850">
    <property type="entry name" value="RING/U-box"/>
    <property type="match status" value="1"/>
</dbReference>
<dbReference type="Proteomes" id="UP001061958">
    <property type="component" value="Unassembled WGS sequence"/>
</dbReference>
<feature type="transmembrane region" description="Helical" evidence="14">
    <location>
        <begin position="315"/>
        <end position="335"/>
    </location>
</feature>
<protein>
    <recommendedName>
        <fullName evidence="4">RING-type E3 ubiquitin transferase</fullName>
        <ecNumber evidence="4">2.3.2.27</ecNumber>
    </recommendedName>
</protein>
<feature type="transmembrane region" description="Helical" evidence="14">
    <location>
        <begin position="359"/>
        <end position="382"/>
    </location>
</feature>
<dbReference type="AlphaFoldDB" id="A0A9C7URF3"/>
<dbReference type="Gene3D" id="3.30.40.10">
    <property type="entry name" value="Zinc/RING finger domain, C3HC4 (zinc finger)"/>
    <property type="match status" value="1"/>
</dbReference>
<dbReference type="EC" id="2.3.2.27" evidence="4"/>
<evidence type="ECO:0000256" key="6">
    <source>
        <dbReference type="ARBA" id="ARBA00022692"/>
    </source>
</evidence>
<keyword evidence="8" id="KW-0863">Zinc-finger</keyword>
<feature type="compositionally biased region" description="Basic and acidic residues" evidence="13">
    <location>
        <begin position="201"/>
        <end position="213"/>
    </location>
</feature>
<feature type="compositionally biased region" description="Polar residues" evidence="13">
    <location>
        <begin position="182"/>
        <end position="200"/>
    </location>
</feature>
<dbReference type="EMBL" id="BQMJ01000036">
    <property type="protein sequence ID" value="GJQ12746.1"/>
    <property type="molecule type" value="Genomic_DNA"/>
</dbReference>
<dbReference type="InterPro" id="IPR013083">
    <property type="entry name" value="Znf_RING/FYVE/PHD"/>
</dbReference>
<dbReference type="InterPro" id="IPR011016">
    <property type="entry name" value="Znf_RING-CH"/>
</dbReference>
<evidence type="ECO:0000256" key="14">
    <source>
        <dbReference type="SAM" id="Phobius"/>
    </source>
</evidence>
<evidence type="ECO:0000256" key="5">
    <source>
        <dbReference type="ARBA" id="ARBA00022679"/>
    </source>
</evidence>
<dbReference type="GO" id="GO:0005789">
    <property type="term" value="C:endoplasmic reticulum membrane"/>
    <property type="evidence" value="ECO:0007669"/>
    <property type="project" value="TreeGrafter"/>
</dbReference>
<evidence type="ECO:0000256" key="12">
    <source>
        <dbReference type="ARBA" id="ARBA00023136"/>
    </source>
</evidence>
<evidence type="ECO:0000256" key="10">
    <source>
        <dbReference type="ARBA" id="ARBA00022833"/>
    </source>
</evidence>
<evidence type="ECO:0000256" key="3">
    <source>
        <dbReference type="ARBA" id="ARBA00004906"/>
    </source>
</evidence>
<dbReference type="OrthoDB" id="1748at2759"/>
<evidence type="ECO:0000256" key="13">
    <source>
        <dbReference type="SAM" id="MobiDB-lite"/>
    </source>
</evidence>